<keyword evidence="2" id="KW-1185">Reference proteome</keyword>
<comment type="caution">
    <text evidence="1">The sequence shown here is derived from an EMBL/GenBank/DDBJ whole genome shotgun (WGS) entry which is preliminary data.</text>
</comment>
<dbReference type="Proteomes" id="UP000828390">
    <property type="component" value="Unassembled WGS sequence"/>
</dbReference>
<dbReference type="EMBL" id="JAIWYP010000002">
    <property type="protein sequence ID" value="KAH3866346.1"/>
    <property type="molecule type" value="Genomic_DNA"/>
</dbReference>
<organism evidence="1 2">
    <name type="scientific">Dreissena polymorpha</name>
    <name type="common">Zebra mussel</name>
    <name type="synonym">Mytilus polymorpha</name>
    <dbReference type="NCBI Taxonomy" id="45954"/>
    <lineage>
        <taxon>Eukaryota</taxon>
        <taxon>Metazoa</taxon>
        <taxon>Spiralia</taxon>
        <taxon>Lophotrochozoa</taxon>
        <taxon>Mollusca</taxon>
        <taxon>Bivalvia</taxon>
        <taxon>Autobranchia</taxon>
        <taxon>Heteroconchia</taxon>
        <taxon>Euheterodonta</taxon>
        <taxon>Imparidentia</taxon>
        <taxon>Neoheterodontei</taxon>
        <taxon>Myida</taxon>
        <taxon>Dreissenoidea</taxon>
        <taxon>Dreissenidae</taxon>
        <taxon>Dreissena</taxon>
    </lineage>
</organism>
<accession>A0A9D4LYI5</accession>
<gene>
    <name evidence="1" type="ORF">DPMN_029408</name>
</gene>
<evidence type="ECO:0000313" key="1">
    <source>
        <dbReference type="EMBL" id="KAH3866346.1"/>
    </source>
</evidence>
<reference evidence="1" key="1">
    <citation type="journal article" date="2019" name="bioRxiv">
        <title>The Genome of the Zebra Mussel, Dreissena polymorpha: A Resource for Invasive Species Research.</title>
        <authorList>
            <person name="McCartney M.A."/>
            <person name="Auch B."/>
            <person name="Kono T."/>
            <person name="Mallez S."/>
            <person name="Zhang Y."/>
            <person name="Obille A."/>
            <person name="Becker A."/>
            <person name="Abrahante J.E."/>
            <person name="Garbe J."/>
            <person name="Badalamenti J.P."/>
            <person name="Herman A."/>
            <person name="Mangelson H."/>
            <person name="Liachko I."/>
            <person name="Sullivan S."/>
            <person name="Sone E.D."/>
            <person name="Koren S."/>
            <person name="Silverstein K.A.T."/>
            <person name="Beckman K.B."/>
            <person name="Gohl D.M."/>
        </authorList>
    </citation>
    <scope>NUCLEOTIDE SEQUENCE</scope>
    <source>
        <strain evidence="1">Duluth1</strain>
        <tissue evidence="1">Whole animal</tissue>
    </source>
</reference>
<proteinExistence type="predicted"/>
<reference evidence="1" key="2">
    <citation type="submission" date="2020-11" db="EMBL/GenBank/DDBJ databases">
        <authorList>
            <person name="McCartney M.A."/>
            <person name="Auch B."/>
            <person name="Kono T."/>
            <person name="Mallez S."/>
            <person name="Becker A."/>
            <person name="Gohl D.M."/>
            <person name="Silverstein K.A.T."/>
            <person name="Koren S."/>
            <person name="Bechman K.B."/>
            <person name="Herman A."/>
            <person name="Abrahante J.E."/>
            <person name="Garbe J."/>
        </authorList>
    </citation>
    <scope>NUCLEOTIDE SEQUENCE</scope>
    <source>
        <strain evidence="1">Duluth1</strain>
        <tissue evidence="1">Whole animal</tissue>
    </source>
</reference>
<evidence type="ECO:0000313" key="2">
    <source>
        <dbReference type="Proteomes" id="UP000828390"/>
    </source>
</evidence>
<sequence>MKQYVPRTDLQHSLQHRNIREEDWVEISNILDEKFCDEMKEETKPEFVATKIDTEGYI</sequence>
<name>A0A9D4LYI5_DREPO</name>
<protein>
    <submittedName>
        <fullName evidence="1">Uncharacterized protein</fullName>
    </submittedName>
</protein>
<dbReference type="AlphaFoldDB" id="A0A9D4LYI5"/>